<proteinExistence type="predicted"/>
<sequence>MTCDTVIVGSHVVLPTGIIDKNLVLDDGKIIGLTNEIPSSDKKLMRMDLLLFQVLLTHMYTMEFILP</sequence>
<dbReference type="EMBL" id="KF901190">
    <property type="protein sequence ID" value="AIF21413.1"/>
    <property type="molecule type" value="Genomic_DNA"/>
</dbReference>
<reference evidence="1" key="1">
    <citation type="journal article" date="2014" name="Genome Biol. Evol.">
        <title>Pangenome evidence for extensive interdomain horizontal transfer affecting lineage core and shell genes in uncultured planktonic thaumarchaeota and euryarchaeota.</title>
        <authorList>
            <person name="Deschamps P."/>
            <person name="Zivanovic Y."/>
            <person name="Moreira D."/>
            <person name="Rodriguez-Valera F."/>
            <person name="Lopez-Garcia P."/>
        </authorList>
    </citation>
    <scope>NUCLEOTIDE SEQUENCE</scope>
</reference>
<dbReference type="AlphaFoldDB" id="A0A075I683"/>
<organism evidence="1">
    <name type="scientific">uncultured marine thaumarchaeote SAT1000_04_F07</name>
    <dbReference type="NCBI Taxonomy" id="1456355"/>
    <lineage>
        <taxon>Archaea</taxon>
        <taxon>Nitrososphaerota</taxon>
        <taxon>environmental samples</taxon>
    </lineage>
</organism>
<evidence type="ECO:0000313" key="1">
    <source>
        <dbReference type="EMBL" id="AIF21413.1"/>
    </source>
</evidence>
<accession>A0A075I683</accession>
<name>A0A075I683_9ARCH</name>
<protein>
    <submittedName>
        <fullName evidence="1">Uncharacterized protein</fullName>
    </submittedName>
</protein>